<dbReference type="Proteomes" id="UP001497457">
    <property type="component" value="Chromosome 2b"/>
</dbReference>
<feature type="region of interest" description="Disordered" evidence="6">
    <location>
        <begin position="77"/>
        <end position="116"/>
    </location>
</feature>
<feature type="compositionally biased region" description="Low complexity" evidence="6">
    <location>
        <begin position="177"/>
        <end position="194"/>
    </location>
</feature>
<dbReference type="Pfam" id="PF00847">
    <property type="entry name" value="AP2"/>
    <property type="match status" value="1"/>
</dbReference>
<dbReference type="SMART" id="SM00380">
    <property type="entry name" value="AP2"/>
    <property type="match status" value="1"/>
</dbReference>
<accession>A0ABC8ZSI2</accession>
<dbReference type="InterPro" id="IPR036955">
    <property type="entry name" value="AP2/ERF_dom_sf"/>
</dbReference>
<evidence type="ECO:0000259" key="7">
    <source>
        <dbReference type="PROSITE" id="PS51032"/>
    </source>
</evidence>
<dbReference type="PRINTS" id="PR00367">
    <property type="entry name" value="ETHRSPELEMNT"/>
</dbReference>
<dbReference type="CDD" id="cd00018">
    <property type="entry name" value="AP2"/>
    <property type="match status" value="1"/>
</dbReference>
<feature type="compositionally biased region" description="Basic residues" evidence="6">
    <location>
        <begin position="106"/>
        <end position="116"/>
    </location>
</feature>
<dbReference type="FunFam" id="3.30.730.10:FF:000001">
    <property type="entry name" value="Ethylene-responsive transcription factor 2"/>
    <property type="match status" value="1"/>
</dbReference>
<sequence length="264" mass="27372">MAPRLERGGFHLPNAEQENSLLLRALISVVSGDNAVPALLPEEEAAAPAPAPAAACATCGADGCAGAGGCELLAAAGTTGSSSDSDEEDGGGECSASRVAVAGGAGKRRARRGRVSKYRGVRRRPWGKWAAEIRDPHRAVRKWLGTFDTAEDAARAYDVAAVEFRGPRAKLNFPAGAGAAASAPSPAPHSSWAATTSTYHHLPQRQPLPENLLENCGSNAASPAPAPAGQQGARAVPKEQDIWDGLNEIMMMDDGSFWSSMPRP</sequence>
<reference evidence="8" key="1">
    <citation type="submission" date="2024-10" db="EMBL/GenBank/DDBJ databases">
        <authorList>
            <person name="Ryan C."/>
        </authorList>
    </citation>
    <scope>NUCLEOTIDE SEQUENCE [LARGE SCALE GENOMIC DNA]</scope>
</reference>
<dbReference type="Gene3D" id="3.30.730.10">
    <property type="entry name" value="AP2/ERF domain"/>
    <property type="match status" value="1"/>
</dbReference>
<evidence type="ECO:0000256" key="6">
    <source>
        <dbReference type="SAM" id="MobiDB-lite"/>
    </source>
</evidence>
<dbReference type="PANTHER" id="PTHR31194">
    <property type="entry name" value="SHN SHINE , DNA BINDING / TRANSCRIPTION FACTOR"/>
    <property type="match status" value="1"/>
</dbReference>
<keyword evidence="5" id="KW-0539">Nucleus</keyword>
<dbReference type="PROSITE" id="PS51032">
    <property type="entry name" value="AP2_ERF"/>
    <property type="match status" value="1"/>
</dbReference>
<dbReference type="InterPro" id="IPR050913">
    <property type="entry name" value="AP2/ERF_ERF"/>
</dbReference>
<organism evidence="8 9">
    <name type="scientific">Urochloa decumbens</name>
    <dbReference type="NCBI Taxonomy" id="240449"/>
    <lineage>
        <taxon>Eukaryota</taxon>
        <taxon>Viridiplantae</taxon>
        <taxon>Streptophyta</taxon>
        <taxon>Embryophyta</taxon>
        <taxon>Tracheophyta</taxon>
        <taxon>Spermatophyta</taxon>
        <taxon>Magnoliopsida</taxon>
        <taxon>Liliopsida</taxon>
        <taxon>Poales</taxon>
        <taxon>Poaceae</taxon>
        <taxon>PACMAD clade</taxon>
        <taxon>Panicoideae</taxon>
        <taxon>Panicodae</taxon>
        <taxon>Paniceae</taxon>
        <taxon>Melinidinae</taxon>
        <taxon>Urochloa</taxon>
    </lineage>
</organism>
<gene>
    <name evidence="8" type="ORF">URODEC1_LOCUS48199</name>
</gene>
<dbReference type="AlphaFoldDB" id="A0ABC8ZSI2"/>
<dbReference type="GO" id="GO:0005634">
    <property type="term" value="C:nucleus"/>
    <property type="evidence" value="ECO:0007669"/>
    <property type="project" value="UniProtKB-SubCell"/>
</dbReference>
<evidence type="ECO:0000256" key="1">
    <source>
        <dbReference type="ARBA" id="ARBA00004123"/>
    </source>
</evidence>
<feature type="region of interest" description="Disordered" evidence="6">
    <location>
        <begin position="177"/>
        <end position="237"/>
    </location>
</feature>
<name>A0ABC8ZSI2_9POAL</name>
<protein>
    <recommendedName>
        <fullName evidence="7">AP2/ERF domain-containing protein</fullName>
    </recommendedName>
</protein>
<keyword evidence="2" id="KW-0805">Transcription regulation</keyword>
<dbReference type="InterPro" id="IPR001471">
    <property type="entry name" value="AP2/ERF_dom"/>
</dbReference>
<dbReference type="SUPFAM" id="SSF54171">
    <property type="entry name" value="DNA-binding domain"/>
    <property type="match status" value="1"/>
</dbReference>
<evidence type="ECO:0000256" key="2">
    <source>
        <dbReference type="ARBA" id="ARBA00023015"/>
    </source>
</evidence>
<keyword evidence="9" id="KW-1185">Reference proteome</keyword>
<evidence type="ECO:0000313" key="8">
    <source>
        <dbReference type="EMBL" id="CAL4967155.1"/>
    </source>
</evidence>
<dbReference type="PANTHER" id="PTHR31194:SF140">
    <property type="entry name" value="ETHYLENE-RESPONSIVE TRANSCRIPTION FACTOR CRF2"/>
    <property type="match status" value="1"/>
</dbReference>
<evidence type="ECO:0000256" key="4">
    <source>
        <dbReference type="ARBA" id="ARBA00023163"/>
    </source>
</evidence>
<proteinExistence type="predicted"/>
<keyword evidence="3" id="KW-0238">DNA-binding</keyword>
<dbReference type="InterPro" id="IPR016177">
    <property type="entry name" value="DNA-bd_dom_sf"/>
</dbReference>
<evidence type="ECO:0000256" key="3">
    <source>
        <dbReference type="ARBA" id="ARBA00023125"/>
    </source>
</evidence>
<feature type="compositionally biased region" description="Low complexity" evidence="6">
    <location>
        <begin position="217"/>
        <end position="235"/>
    </location>
</feature>
<dbReference type="EMBL" id="OZ075112">
    <property type="protein sequence ID" value="CAL4967155.1"/>
    <property type="molecule type" value="Genomic_DNA"/>
</dbReference>
<evidence type="ECO:0000256" key="5">
    <source>
        <dbReference type="ARBA" id="ARBA00023242"/>
    </source>
</evidence>
<comment type="subcellular location">
    <subcellularLocation>
        <location evidence="1">Nucleus</location>
    </subcellularLocation>
</comment>
<feature type="domain" description="AP2/ERF" evidence="7">
    <location>
        <begin position="117"/>
        <end position="174"/>
    </location>
</feature>
<dbReference type="GO" id="GO:0003677">
    <property type="term" value="F:DNA binding"/>
    <property type="evidence" value="ECO:0007669"/>
    <property type="project" value="UniProtKB-KW"/>
</dbReference>
<keyword evidence="4" id="KW-0804">Transcription</keyword>
<evidence type="ECO:0000313" key="9">
    <source>
        <dbReference type="Proteomes" id="UP001497457"/>
    </source>
</evidence>